<comment type="caution">
    <text evidence="2">The sequence shown here is derived from an EMBL/GenBank/DDBJ whole genome shotgun (WGS) entry which is preliminary data.</text>
</comment>
<dbReference type="Proteomes" id="UP000774617">
    <property type="component" value="Unassembled WGS sequence"/>
</dbReference>
<reference evidence="2 3" key="1">
    <citation type="journal article" date="2021" name="Nat. Commun.">
        <title>Genetic determinants of endophytism in the Arabidopsis root mycobiome.</title>
        <authorList>
            <person name="Mesny F."/>
            <person name="Miyauchi S."/>
            <person name="Thiergart T."/>
            <person name="Pickel B."/>
            <person name="Atanasova L."/>
            <person name="Karlsson M."/>
            <person name="Huettel B."/>
            <person name="Barry K.W."/>
            <person name="Haridas S."/>
            <person name="Chen C."/>
            <person name="Bauer D."/>
            <person name="Andreopoulos W."/>
            <person name="Pangilinan J."/>
            <person name="LaButti K."/>
            <person name="Riley R."/>
            <person name="Lipzen A."/>
            <person name="Clum A."/>
            <person name="Drula E."/>
            <person name="Henrissat B."/>
            <person name="Kohler A."/>
            <person name="Grigoriev I.V."/>
            <person name="Martin F.M."/>
            <person name="Hacquard S."/>
        </authorList>
    </citation>
    <scope>NUCLEOTIDE SEQUENCE [LARGE SCALE GENOMIC DNA]</scope>
    <source>
        <strain evidence="2 3">MPI-SDFR-AT-0080</strain>
    </source>
</reference>
<protein>
    <submittedName>
        <fullName evidence="2">Uncharacterized protein</fullName>
    </submittedName>
</protein>
<organism evidence="2 3">
    <name type="scientific">Macrophomina phaseolina</name>
    <dbReference type="NCBI Taxonomy" id="35725"/>
    <lineage>
        <taxon>Eukaryota</taxon>
        <taxon>Fungi</taxon>
        <taxon>Dikarya</taxon>
        <taxon>Ascomycota</taxon>
        <taxon>Pezizomycotina</taxon>
        <taxon>Dothideomycetes</taxon>
        <taxon>Dothideomycetes incertae sedis</taxon>
        <taxon>Botryosphaeriales</taxon>
        <taxon>Botryosphaeriaceae</taxon>
        <taxon>Macrophomina</taxon>
    </lineage>
</organism>
<evidence type="ECO:0000313" key="3">
    <source>
        <dbReference type="Proteomes" id="UP000774617"/>
    </source>
</evidence>
<accession>A0ABQ8FT14</accession>
<evidence type="ECO:0000256" key="1">
    <source>
        <dbReference type="SAM" id="MobiDB-lite"/>
    </source>
</evidence>
<name>A0ABQ8FT14_9PEZI</name>
<sequence>MATSHRDCLRNSLLYLNTFTPEFLLKDEELANMLREFFRRSTYAEFVKFAPVPQHEDVTSQKPPPGAETVTTSIHQKTEALRSSTFGSYLSECGPAKDKSIPFPKHPKRRPQNGTLSAPGIKKKRQKRLEPSQKIVNQAILTISDQQLFSNSIHEPSRKFFERSQPETSTDSHHGWNNEDRQSLIRACESYRDTLVEDHDKEYWKRIMRICISHYTECFERYNAPEQKEAGCGSRTYALEIASRILGLKVRKITNLILGANKYLQIANTVGLCILLDIVPGKSWVWETKVASPDVPSITKALLSKLETEEEINRRWERDFLTARDIIKRMEHLGTPISRTAETETFLTRTLRRFVDWECLRQGEVCKKKQRMYPAAEELRAWKNTNQGTSHDEFCEPLSSTNEDGMNEKNAGLHHNEQHISQAPPPNVEGSADILTRNHENTGRAETTYIQPMLTEHANTSLEGRQTTQSSRDENHSADPMPDSTLPMDFEWRPSDFIWFSTNITPDPALGVW</sequence>
<gene>
    <name evidence="2" type="ORF">B0J12DRAFT_733142</name>
</gene>
<proteinExistence type="predicted"/>
<feature type="compositionally biased region" description="Polar residues" evidence="1">
    <location>
        <begin position="460"/>
        <end position="470"/>
    </location>
</feature>
<feature type="region of interest" description="Disordered" evidence="1">
    <location>
        <begin position="98"/>
        <end position="131"/>
    </location>
</feature>
<feature type="region of interest" description="Disordered" evidence="1">
    <location>
        <begin position="460"/>
        <end position="488"/>
    </location>
</feature>
<evidence type="ECO:0000313" key="2">
    <source>
        <dbReference type="EMBL" id="KAH7025330.1"/>
    </source>
</evidence>
<keyword evidence="3" id="KW-1185">Reference proteome</keyword>
<dbReference type="EMBL" id="JAGTJR010000061">
    <property type="protein sequence ID" value="KAH7025330.1"/>
    <property type="molecule type" value="Genomic_DNA"/>
</dbReference>